<dbReference type="InterPro" id="IPR036249">
    <property type="entry name" value="Thioredoxin-like_sf"/>
</dbReference>
<proteinExistence type="predicted"/>
<evidence type="ECO:0000259" key="1">
    <source>
        <dbReference type="PROSITE" id="PS51352"/>
    </source>
</evidence>
<dbReference type="Proteomes" id="UP001216139">
    <property type="component" value="Chromosome"/>
</dbReference>
<gene>
    <name evidence="2" type="ORF">PQO05_05875</name>
</gene>
<accession>A0ABY7TBW4</accession>
<dbReference type="Pfam" id="PF00578">
    <property type="entry name" value="AhpC-TSA"/>
    <property type="match status" value="1"/>
</dbReference>
<reference evidence="2 3" key="1">
    <citation type="submission" date="2023-02" db="EMBL/GenBank/DDBJ databases">
        <title>Genome sequence of Mucilaginibacter jinjuensis strain KACC 16571.</title>
        <authorList>
            <person name="Kim S."/>
            <person name="Heo J."/>
            <person name="Kwon S.-W."/>
        </authorList>
    </citation>
    <scope>NUCLEOTIDE SEQUENCE [LARGE SCALE GENOMIC DNA]</scope>
    <source>
        <strain evidence="2 3">KACC 16571</strain>
    </source>
</reference>
<dbReference type="PANTHER" id="PTHR42852:SF13">
    <property type="entry name" value="PROTEIN DIPZ"/>
    <property type="match status" value="1"/>
</dbReference>
<protein>
    <submittedName>
        <fullName evidence="2">TlpA disulfide reductase family protein</fullName>
    </submittedName>
</protein>
<dbReference type="PANTHER" id="PTHR42852">
    <property type="entry name" value="THIOL:DISULFIDE INTERCHANGE PROTEIN DSBE"/>
    <property type="match status" value="1"/>
</dbReference>
<sequence>MATPGQIRITGSLPILNDADSVVLQLCKYGVRSFNTTPLNQIYTAPVKHNTFKFMLKSGNAPQYFSITFLVGKESRFLYGNYFLEDGDDVKVDEINSFNYAHFSGHGAEKLNVIYQLSQIDHYYSRLYGSSDTSININQYLKSRDASTIDQLKYLDENKYRISQTAYIIIRSNLLSNNMAKYGFITTYLRSKERSNWQSDYRHYKDLMVGKFSLLKSGGNPYLPYSQSYMLAVLEKFEFDSCLVLNRPYEITKVYQYIKTNFSGFLRDRILTNLIYNSRAGSGISVIVKDAIAIVSNNDFKPVLIKLANQRIKGVKAYNFSLADTSGKIYTLSQFNNKVVVLDLWFSGCGECIAAYPFFKLVEEKFRNDTCVVFISICEDVEKRNWIKSMRTGRYTSNLAVNLYTMGQGDKHDIIRHYDIDGYPTFIVIDKNGRLMENPNNPRIDNGGTLISAIIEGENQ</sequence>
<dbReference type="InterPro" id="IPR050553">
    <property type="entry name" value="Thioredoxin_ResA/DsbE_sf"/>
</dbReference>
<dbReference type="RefSeq" id="WP_273631752.1">
    <property type="nucleotide sequence ID" value="NZ_CP117167.1"/>
</dbReference>
<keyword evidence="3" id="KW-1185">Reference proteome</keyword>
<evidence type="ECO:0000313" key="2">
    <source>
        <dbReference type="EMBL" id="WCT13461.1"/>
    </source>
</evidence>
<dbReference type="Gene3D" id="3.40.30.10">
    <property type="entry name" value="Glutaredoxin"/>
    <property type="match status" value="1"/>
</dbReference>
<dbReference type="PROSITE" id="PS51352">
    <property type="entry name" value="THIOREDOXIN_2"/>
    <property type="match status" value="1"/>
</dbReference>
<dbReference type="InterPro" id="IPR000866">
    <property type="entry name" value="AhpC/TSA"/>
</dbReference>
<dbReference type="EMBL" id="CP117167">
    <property type="protein sequence ID" value="WCT13461.1"/>
    <property type="molecule type" value="Genomic_DNA"/>
</dbReference>
<dbReference type="CDD" id="cd02966">
    <property type="entry name" value="TlpA_like_family"/>
    <property type="match status" value="1"/>
</dbReference>
<dbReference type="InterPro" id="IPR013766">
    <property type="entry name" value="Thioredoxin_domain"/>
</dbReference>
<dbReference type="SUPFAM" id="SSF52833">
    <property type="entry name" value="Thioredoxin-like"/>
    <property type="match status" value="1"/>
</dbReference>
<feature type="domain" description="Thioredoxin" evidence="1">
    <location>
        <begin position="311"/>
        <end position="456"/>
    </location>
</feature>
<name>A0ABY7TBW4_9SPHI</name>
<organism evidence="2 3">
    <name type="scientific">Mucilaginibacter jinjuensis</name>
    <dbReference type="NCBI Taxonomy" id="1176721"/>
    <lineage>
        <taxon>Bacteria</taxon>
        <taxon>Pseudomonadati</taxon>
        <taxon>Bacteroidota</taxon>
        <taxon>Sphingobacteriia</taxon>
        <taxon>Sphingobacteriales</taxon>
        <taxon>Sphingobacteriaceae</taxon>
        <taxon>Mucilaginibacter</taxon>
    </lineage>
</organism>
<evidence type="ECO:0000313" key="3">
    <source>
        <dbReference type="Proteomes" id="UP001216139"/>
    </source>
</evidence>